<feature type="transmembrane region" description="Helical" evidence="10">
    <location>
        <begin position="87"/>
        <end position="105"/>
    </location>
</feature>
<feature type="transmembrane region" description="Helical" evidence="10">
    <location>
        <begin position="351"/>
        <end position="376"/>
    </location>
</feature>
<feature type="domain" description="Major facilitator superfamily (MFS) profile" evidence="11">
    <location>
        <begin position="1"/>
        <end position="443"/>
    </location>
</feature>
<feature type="transmembrane region" description="Helical" evidence="10">
    <location>
        <begin position="111"/>
        <end position="131"/>
    </location>
</feature>
<dbReference type="Proteomes" id="UP001516400">
    <property type="component" value="Unassembled WGS sequence"/>
</dbReference>
<comment type="caution">
    <text evidence="12">The sequence shown here is derived from an EMBL/GenBank/DDBJ whole genome shotgun (WGS) entry which is preliminary data.</text>
</comment>
<dbReference type="AlphaFoldDB" id="A0ABD2N4B4"/>
<keyword evidence="5 10" id="KW-0812">Transmembrane</keyword>
<keyword evidence="7 10" id="KW-0472">Membrane</keyword>
<dbReference type="PROSITE" id="PS00216">
    <property type="entry name" value="SUGAR_TRANSPORT_1"/>
    <property type="match status" value="1"/>
</dbReference>
<dbReference type="PROSITE" id="PS50850">
    <property type="entry name" value="MFS"/>
    <property type="match status" value="1"/>
</dbReference>
<proteinExistence type="inferred from homology"/>
<feature type="transmembrane region" description="Helical" evidence="10">
    <location>
        <begin position="293"/>
        <end position="311"/>
    </location>
</feature>
<feature type="transmembrane region" description="Helical" evidence="10">
    <location>
        <begin position="414"/>
        <end position="439"/>
    </location>
</feature>
<dbReference type="EMBL" id="JABFTP020000062">
    <property type="protein sequence ID" value="KAL3273526.1"/>
    <property type="molecule type" value="Genomic_DNA"/>
</dbReference>
<evidence type="ECO:0000256" key="1">
    <source>
        <dbReference type="ARBA" id="ARBA00004651"/>
    </source>
</evidence>
<sequence length="456" mass="50400">MSFASYKRIFLSVFAVNLLSFATGNAYAWSSSVLILLKKNDPNENPLGRAITSSEESLIASLLSLGASMGPFFAGYCSDKFGRKRTLLIFSVPMLISHLIVAFASNAIEYYIARFMMGLGAGCVFTVIPIYVGEIAETKIRGLLGSVMAVLLSNGLLLVYTIGSYVNIMTLSFILMIPVGLFMIFFGFFVPESPYYFVANGRKSSAIISLSRLRTTDESSILQELKEIEDVINEAKAKYSVKELFSSRSFIKGITITTTLMYFQQFIGITILLSYLESIFTATGSSISPSSSTLIVAVVQSMSVLVSCLLVDRWGRRMLLLIASLGCASPLMVLATFFYMKNSEMDVSSLWWLPIACLMFFFITFNFGMGSLPWTLVGELFSAKTKALASSVTAFTCLFLAFLLTLIFPSLEQFIGFHGAFGLFAANAVLCFFFVFWYVPETKGKTFQEISKILEE</sequence>
<evidence type="ECO:0000313" key="12">
    <source>
        <dbReference type="EMBL" id="KAL3273526.1"/>
    </source>
</evidence>
<dbReference type="GO" id="GO:0005886">
    <property type="term" value="C:plasma membrane"/>
    <property type="evidence" value="ECO:0007669"/>
    <property type="project" value="UniProtKB-SubCell"/>
</dbReference>
<feature type="transmembrane region" description="Helical" evidence="10">
    <location>
        <begin position="57"/>
        <end position="75"/>
    </location>
</feature>
<evidence type="ECO:0000256" key="5">
    <source>
        <dbReference type="ARBA" id="ARBA00022692"/>
    </source>
</evidence>
<dbReference type="Gene3D" id="1.20.1250.20">
    <property type="entry name" value="MFS general substrate transporter like domains"/>
    <property type="match status" value="1"/>
</dbReference>
<dbReference type="NCBIfam" id="TIGR00879">
    <property type="entry name" value="SP"/>
    <property type="match status" value="1"/>
</dbReference>
<protein>
    <recommendedName>
        <fullName evidence="11">Major facilitator superfamily (MFS) profile domain-containing protein</fullName>
    </recommendedName>
</protein>
<evidence type="ECO:0000256" key="10">
    <source>
        <dbReference type="SAM" id="Phobius"/>
    </source>
</evidence>
<evidence type="ECO:0000256" key="2">
    <source>
        <dbReference type="ARBA" id="ARBA00022448"/>
    </source>
</evidence>
<evidence type="ECO:0000259" key="11">
    <source>
        <dbReference type="PROSITE" id="PS50850"/>
    </source>
</evidence>
<keyword evidence="4" id="KW-0762">Sugar transport</keyword>
<evidence type="ECO:0000313" key="13">
    <source>
        <dbReference type="Proteomes" id="UP001516400"/>
    </source>
</evidence>
<dbReference type="PANTHER" id="PTHR48021:SF47">
    <property type="entry name" value="GH17672P"/>
    <property type="match status" value="1"/>
</dbReference>
<dbReference type="FunFam" id="1.20.1250.20:FF:000218">
    <property type="entry name" value="facilitated trehalose transporter Tret1"/>
    <property type="match status" value="1"/>
</dbReference>
<feature type="transmembrane region" description="Helical" evidence="10">
    <location>
        <begin position="168"/>
        <end position="190"/>
    </location>
</feature>
<feature type="transmembrane region" description="Helical" evidence="10">
    <location>
        <begin position="250"/>
        <end position="273"/>
    </location>
</feature>
<evidence type="ECO:0000256" key="4">
    <source>
        <dbReference type="ARBA" id="ARBA00022597"/>
    </source>
</evidence>
<feature type="transmembrane region" description="Helical" evidence="10">
    <location>
        <begin position="143"/>
        <end position="162"/>
    </location>
</feature>
<accession>A0ABD2N4B4</accession>
<keyword evidence="6 10" id="KW-1133">Transmembrane helix</keyword>
<evidence type="ECO:0000256" key="6">
    <source>
        <dbReference type="ARBA" id="ARBA00022989"/>
    </source>
</evidence>
<feature type="transmembrane region" description="Helical" evidence="10">
    <location>
        <begin position="388"/>
        <end position="408"/>
    </location>
</feature>
<dbReference type="InterPro" id="IPR005828">
    <property type="entry name" value="MFS_sugar_transport-like"/>
</dbReference>
<keyword evidence="13" id="KW-1185">Reference proteome</keyword>
<evidence type="ECO:0000256" key="8">
    <source>
        <dbReference type="ARBA" id="ARBA00023180"/>
    </source>
</evidence>
<evidence type="ECO:0000256" key="9">
    <source>
        <dbReference type="RuleBase" id="RU003346"/>
    </source>
</evidence>
<name>A0ABD2N4B4_9CUCU</name>
<dbReference type="Pfam" id="PF00083">
    <property type="entry name" value="Sugar_tr"/>
    <property type="match status" value="1"/>
</dbReference>
<feature type="transmembrane region" description="Helical" evidence="10">
    <location>
        <begin position="318"/>
        <end position="339"/>
    </location>
</feature>
<dbReference type="InterPro" id="IPR020846">
    <property type="entry name" value="MFS_dom"/>
</dbReference>
<evidence type="ECO:0000256" key="3">
    <source>
        <dbReference type="ARBA" id="ARBA00022475"/>
    </source>
</evidence>
<gene>
    <name evidence="12" type="ORF">HHI36_014966</name>
</gene>
<keyword evidence="8" id="KW-0325">Glycoprotein</keyword>
<keyword evidence="2 9" id="KW-0813">Transport</keyword>
<dbReference type="InterPro" id="IPR050549">
    <property type="entry name" value="MFS_Trehalose_Transporter"/>
</dbReference>
<dbReference type="PRINTS" id="PR00171">
    <property type="entry name" value="SUGRTRNSPORT"/>
</dbReference>
<comment type="subcellular location">
    <subcellularLocation>
        <location evidence="1">Cell membrane</location>
        <topology evidence="1">Multi-pass membrane protein</topology>
    </subcellularLocation>
</comment>
<dbReference type="PROSITE" id="PS00217">
    <property type="entry name" value="SUGAR_TRANSPORT_2"/>
    <property type="match status" value="1"/>
</dbReference>
<keyword evidence="3" id="KW-1003">Cell membrane</keyword>
<dbReference type="SUPFAM" id="SSF103473">
    <property type="entry name" value="MFS general substrate transporter"/>
    <property type="match status" value="1"/>
</dbReference>
<organism evidence="12 13">
    <name type="scientific">Cryptolaemus montrouzieri</name>
    <dbReference type="NCBI Taxonomy" id="559131"/>
    <lineage>
        <taxon>Eukaryota</taxon>
        <taxon>Metazoa</taxon>
        <taxon>Ecdysozoa</taxon>
        <taxon>Arthropoda</taxon>
        <taxon>Hexapoda</taxon>
        <taxon>Insecta</taxon>
        <taxon>Pterygota</taxon>
        <taxon>Neoptera</taxon>
        <taxon>Endopterygota</taxon>
        <taxon>Coleoptera</taxon>
        <taxon>Polyphaga</taxon>
        <taxon>Cucujiformia</taxon>
        <taxon>Coccinelloidea</taxon>
        <taxon>Coccinellidae</taxon>
        <taxon>Scymninae</taxon>
        <taxon>Scymnini</taxon>
        <taxon>Cryptolaemus</taxon>
    </lineage>
</organism>
<comment type="similarity">
    <text evidence="9">Belongs to the major facilitator superfamily. Sugar transporter (TC 2.A.1.1) family.</text>
</comment>
<evidence type="ECO:0000256" key="7">
    <source>
        <dbReference type="ARBA" id="ARBA00023136"/>
    </source>
</evidence>
<dbReference type="InterPro" id="IPR036259">
    <property type="entry name" value="MFS_trans_sf"/>
</dbReference>
<dbReference type="InterPro" id="IPR005829">
    <property type="entry name" value="Sugar_transporter_CS"/>
</dbReference>
<reference evidence="12 13" key="1">
    <citation type="journal article" date="2021" name="BMC Biol.">
        <title>Horizontally acquired antibacterial genes associated with adaptive radiation of ladybird beetles.</title>
        <authorList>
            <person name="Li H.S."/>
            <person name="Tang X.F."/>
            <person name="Huang Y.H."/>
            <person name="Xu Z.Y."/>
            <person name="Chen M.L."/>
            <person name="Du X.Y."/>
            <person name="Qiu B.Y."/>
            <person name="Chen P.T."/>
            <person name="Zhang W."/>
            <person name="Slipinski A."/>
            <person name="Escalona H.E."/>
            <person name="Waterhouse R.M."/>
            <person name="Zwick A."/>
            <person name="Pang H."/>
        </authorList>
    </citation>
    <scope>NUCLEOTIDE SEQUENCE [LARGE SCALE GENOMIC DNA]</scope>
    <source>
        <strain evidence="12">SYSU2018</strain>
    </source>
</reference>
<dbReference type="InterPro" id="IPR003663">
    <property type="entry name" value="Sugar/inositol_transpt"/>
</dbReference>
<dbReference type="PANTHER" id="PTHR48021">
    <property type="match status" value="1"/>
</dbReference>